<proteinExistence type="inferred from homology"/>
<dbReference type="Proteomes" id="UP000000245">
    <property type="component" value="Plasmid pACRY01"/>
</dbReference>
<accession>A5FT38</accession>
<feature type="transmembrane region" description="Helical" evidence="7">
    <location>
        <begin position="75"/>
        <end position="97"/>
    </location>
</feature>
<dbReference type="Pfam" id="PF01594">
    <property type="entry name" value="AI-2E_transport"/>
    <property type="match status" value="2"/>
</dbReference>
<feature type="transmembrane region" description="Helical" evidence="7">
    <location>
        <begin position="285"/>
        <end position="305"/>
    </location>
</feature>
<evidence type="ECO:0000256" key="7">
    <source>
        <dbReference type="SAM" id="Phobius"/>
    </source>
</evidence>
<comment type="similarity">
    <text evidence="2">Belongs to the autoinducer-2 exporter (AI-2E) (TC 2.A.86) family.</text>
</comment>
<comment type="subcellular location">
    <subcellularLocation>
        <location evidence="1">Membrane</location>
        <topology evidence="1">Multi-pass membrane protein</topology>
    </subcellularLocation>
</comment>
<protein>
    <recommendedName>
        <fullName evidence="11">AI-2E family transporter</fullName>
    </recommendedName>
</protein>
<dbReference type="InterPro" id="IPR002549">
    <property type="entry name" value="AI-2E-like"/>
</dbReference>
<gene>
    <name evidence="8" type="ordered locus">Acry_3145</name>
    <name evidence="9" type="ordered locus">Acry_3196</name>
</gene>
<geneLocation type="plasmid" evidence="8 10">
    <name>pACRY01</name>
</geneLocation>
<dbReference type="RefSeq" id="WP_011930506.1">
    <property type="nucleotide sequence ID" value="NC_009467.1"/>
</dbReference>
<dbReference type="PANTHER" id="PTHR21716:SF16">
    <property type="entry name" value="BLL1467 PROTEIN"/>
    <property type="match status" value="1"/>
</dbReference>
<dbReference type="GO" id="GO:0055085">
    <property type="term" value="P:transmembrane transport"/>
    <property type="evidence" value="ECO:0007669"/>
    <property type="project" value="TreeGrafter"/>
</dbReference>
<evidence type="ECO:0000256" key="1">
    <source>
        <dbReference type="ARBA" id="ARBA00004141"/>
    </source>
</evidence>
<evidence type="ECO:0000256" key="3">
    <source>
        <dbReference type="ARBA" id="ARBA00022692"/>
    </source>
</evidence>
<keyword evidence="8" id="KW-0614">Plasmid</keyword>
<keyword evidence="4 7" id="KW-1133">Transmembrane helix</keyword>
<evidence type="ECO:0000313" key="9">
    <source>
        <dbReference type="EMBL" id="ABQ28818.1"/>
    </source>
</evidence>
<keyword evidence="3 7" id="KW-0812">Transmembrane</keyword>
<dbReference type="EMBL" id="CP000689">
    <property type="protein sequence ID" value="ABQ28818.1"/>
    <property type="molecule type" value="Genomic_DNA"/>
</dbReference>
<dbReference type="HOGENOM" id="CLU_021513_0_0_5"/>
<sequence>MIDLSPPRARPGTPAAINDTSGLMTLISVVVAVATLSIARDVLIPITLAVLLSFLLAPLVNLLRRTGLGRVPGVVLAVLLALGVILGTAGLIGTQVADLADDIPRYTDTIQQKVDAVQSATFGRLSAFVGSMGSQINRDSHASAGAPASAGTTVSAASAAAPTNAAAKPIPVEVHQPEPSLMKLARRVLTPILSPLMTTAIVVVVAIFILLRPEDLRDRLIRMLGTGDLHRTMTAMDEAGHRLSRYFLTLLALNTAFGSMIGLGLFVIGVPSAVLWGIMAILMRFIPYIGPWLAAALPLALAAAVDPGWSMLLWTGTLFVVSEGVMGQVIEPMAYGHSTGLSPLSVVVAAIFWSWLWGPVGLILSMPLTLCLVILGRHVDRLKFLDVLLGDRSALTPVESFYNRMLAGRLDEVQDDAEQLLKSCTLSAYYDEVAIPGLRLATIDIERGVLTEAQTIRIIAGVQGLLEEIGDHDDSDTLLTAAGPARLPSDRQATPESREPGPPAGLGEPVGLSPDWQAPSAVLCVAGRGPLDDLASAMLAQLLGKRGIGASVVTHEAVSLRAADTLDIVGVQMVCLTYSGIAGTSSDLRYTVRRLRARSPSVCILVGFWPSNMVSDDRLRAAVAADIYAGSLHDMVVACLAEALGPASDRVRQLAPVPEP</sequence>
<evidence type="ECO:0008006" key="11">
    <source>
        <dbReference type="Google" id="ProtNLM"/>
    </source>
</evidence>
<name>A5FT38_ACICJ</name>
<evidence type="ECO:0000313" key="10">
    <source>
        <dbReference type="Proteomes" id="UP000000245"/>
    </source>
</evidence>
<evidence type="ECO:0000313" key="8">
    <source>
        <dbReference type="EMBL" id="ABQ28770.1"/>
    </source>
</evidence>
<dbReference type="KEGG" id="acr:Acry_3196"/>
<feature type="transmembrane region" description="Helical" evidence="7">
    <location>
        <begin position="21"/>
        <end position="38"/>
    </location>
</feature>
<dbReference type="EMBL" id="CP000689">
    <property type="protein sequence ID" value="ABQ28770.1"/>
    <property type="molecule type" value="Genomic_DNA"/>
</dbReference>
<dbReference type="KEGG" id="acr:Acry_3145"/>
<dbReference type="PANTHER" id="PTHR21716">
    <property type="entry name" value="TRANSMEMBRANE PROTEIN"/>
    <property type="match status" value="1"/>
</dbReference>
<keyword evidence="5 7" id="KW-0472">Membrane</keyword>
<feature type="transmembrane region" description="Helical" evidence="7">
    <location>
        <begin position="246"/>
        <end position="279"/>
    </location>
</feature>
<evidence type="ECO:0000256" key="2">
    <source>
        <dbReference type="ARBA" id="ARBA00009773"/>
    </source>
</evidence>
<dbReference type="AlphaFoldDB" id="A5FT38"/>
<dbReference type="GO" id="GO:0016020">
    <property type="term" value="C:membrane"/>
    <property type="evidence" value="ECO:0007669"/>
    <property type="project" value="UniProtKB-SubCell"/>
</dbReference>
<evidence type="ECO:0000256" key="5">
    <source>
        <dbReference type="ARBA" id="ARBA00023136"/>
    </source>
</evidence>
<feature type="transmembrane region" description="Helical" evidence="7">
    <location>
        <begin position="350"/>
        <end position="375"/>
    </location>
</feature>
<feature type="region of interest" description="Disordered" evidence="6">
    <location>
        <begin position="477"/>
        <end position="510"/>
    </location>
</feature>
<evidence type="ECO:0000256" key="6">
    <source>
        <dbReference type="SAM" id="MobiDB-lite"/>
    </source>
</evidence>
<feature type="transmembrane region" description="Helical" evidence="7">
    <location>
        <begin position="192"/>
        <end position="211"/>
    </location>
</feature>
<feature type="transmembrane region" description="Helical" evidence="7">
    <location>
        <begin position="312"/>
        <end position="330"/>
    </location>
</feature>
<feature type="transmembrane region" description="Helical" evidence="7">
    <location>
        <begin position="44"/>
        <end position="63"/>
    </location>
</feature>
<organism evidence="8 10">
    <name type="scientific">Acidiphilium cryptum (strain JF-5)</name>
    <dbReference type="NCBI Taxonomy" id="349163"/>
    <lineage>
        <taxon>Bacteria</taxon>
        <taxon>Pseudomonadati</taxon>
        <taxon>Pseudomonadota</taxon>
        <taxon>Alphaproteobacteria</taxon>
        <taxon>Acetobacterales</taxon>
        <taxon>Acidocellaceae</taxon>
        <taxon>Acidiphilium</taxon>
    </lineage>
</organism>
<reference evidence="8 10" key="1">
    <citation type="submission" date="2007-05" db="EMBL/GenBank/DDBJ databases">
        <title>Complete sequence of plasmid1 pACRY01 of Acidiphilium cryptum JF-5.</title>
        <authorList>
            <consortium name="US DOE Joint Genome Institute"/>
            <person name="Copeland A."/>
            <person name="Lucas S."/>
            <person name="Lapidus A."/>
            <person name="Barry K."/>
            <person name="Detter J.C."/>
            <person name="Glavina del Rio T."/>
            <person name="Hammon N."/>
            <person name="Israni S."/>
            <person name="Dalin E."/>
            <person name="Tice H."/>
            <person name="Pitluck S."/>
            <person name="Sims D."/>
            <person name="Brettin T."/>
            <person name="Bruce D."/>
            <person name="Han C."/>
            <person name="Schmutz J."/>
            <person name="Larimer F."/>
            <person name="Land M."/>
            <person name="Hauser L."/>
            <person name="Kyrpides N."/>
            <person name="Kim E."/>
            <person name="Magnuson T."/>
            <person name="Richardson P."/>
        </authorList>
    </citation>
    <scope>NUCLEOTIDE SEQUENCE [LARGE SCALE GENOMIC DNA]</scope>
    <source>
        <strain evidence="10">JF-5</strain>
        <plasmid evidence="8">JF-5</plasmid>
        <plasmid evidence="8">pACRY01</plasmid>
        <plasmid evidence="10">Plasmid pACRY01</plasmid>
    </source>
</reference>
<keyword evidence="10" id="KW-1185">Reference proteome</keyword>
<evidence type="ECO:0000256" key="4">
    <source>
        <dbReference type="ARBA" id="ARBA00022989"/>
    </source>
</evidence>